<name>A0AAW4L149_9BACT</name>
<protein>
    <submittedName>
        <fullName evidence="3">Response regulator</fullName>
    </submittedName>
</protein>
<sequence length="132" mass="14752">MKTLIVEDDFISRKILKEILAPYGELDIAIDGEEAVKAFRMACDEGVGYDLICMDIMMPNMDGQESLKLIRSIEKERGIHEGNEVKVVMISALGDPKTVVEAFYRGGATSYLVKPIGKQKLLSELRNFGLIR</sequence>
<organism evidence="3 4">
    <name type="scientific">Geoanaerobacter pelophilus</name>
    <dbReference type="NCBI Taxonomy" id="60036"/>
    <lineage>
        <taxon>Bacteria</taxon>
        <taxon>Pseudomonadati</taxon>
        <taxon>Thermodesulfobacteriota</taxon>
        <taxon>Desulfuromonadia</taxon>
        <taxon>Geobacterales</taxon>
        <taxon>Geobacteraceae</taxon>
        <taxon>Geoanaerobacter</taxon>
    </lineage>
</organism>
<dbReference type="InterPro" id="IPR052048">
    <property type="entry name" value="ST_Response_Regulator"/>
</dbReference>
<evidence type="ECO:0000259" key="2">
    <source>
        <dbReference type="PROSITE" id="PS50110"/>
    </source>
</evidence>
<dbReference type="InterPro" id="IPR001789">
    <property type="entry name" value="Sig_transdc_resp-reg_receiver"/>
</dbReference>
<dbReference type="RefSeq" id="WP_214169481.1">
    <property type="nucleotide sequence ID" value="NZ_JAHCVJ010000001.1"/>
</dbReference>
<dbReference type="AlphaFoldDB" id="A0AAW4L149"/>
<evidence type="ECO:0000313" key="4">
    <source>
        <dbReference type="Proteomes" id="UP000811899"/>
    </source>
</evidence>
<dbReference type="InterPro" id="IPR011006">
    <property type="entry name" value="CheY-like_superfamily"/>
</dbReference>
<dbReference type="SMART" id="SM00448">
    <property type="entry name" value="REC"/>
    <property type="match status" value="1"/>
</dbReference>
<dbReference type="Gene3D" id="3.40.50.2300">
    <property type="match status" value="1"/>
</dbReference>
<dbReference type="PROSITE" id="PS50110">
    <property type="entry name" value="RESPONSE_REGULATORY"/>
    <property type="match status" value="1"/>
</dbReference>
<evidence type="ECO:0000256" key="1">
    <source>
        <dbReference type="PROSITE-ProRule" id="PRU00169"/>
    </source>
</evidence>
<dbReference type="Proteomes" id="UP000811899">
    <property type="component" value="Unassembled WGS sequence"/>
</dbReference>
<keyword evidence="1" id="KW-0597">Phosphoprotein</keyword>
<dbReference type="SUPFAM" id="SSF52172">
    <property type="entry name" value="CheY-like"/>
    <property type="match status" value="1"/>
</dbReference>
<keyword evidence="4" id="KW-1185">Reference proteome</keyword>
<dbReference type="PANTHER" id="PTHR43228:SF1">
    <property type="entry name" value="TWO-COMPONENT RESPONSE REGULATOR ARR22"/>
    <property type="match status" value="1"/>
</dbReference>
<gene>
    <name evidence="3" type="ORF">KI809_00040</name>
</gene>
<dbReference type="PANTHER" id="PTHR43228">
    <property type="entry name" value="TWO-COMPONENT RESPONSE REGULATOR"/>
    <property type="match status" value="1"/>
</dbReference>
<evidence type="ECO:0000313" key="3">
    <source>
        <dbReference type="EMBL" id="MBT0662678.1"/>
    </source>
</evidence>
<dbReference type="Pfam" id="PF00072">
    <property type="entry name" value="Response_reg"/>
    <property type="match status" value="1"/>
</dbReference>
<dbReference type="EMBL" id="JAHCVJ010000001">
    <property type="protein sequence ID" value="MBT0662678.1"/>
    <property type="molecule type" value="Genomic_DNA"/>
</dbReference>
<proteinExistence type="predicted"/>
<accession>A0AAW4L149</accession>
<dbReference type="CDD" id="cd17546">
    <property type="entry name" value="REC_hyHK_CKI1_RcsC-like"/>
    <property type="match status" value="1"/>
</dbReference>
<dbReference type="GO" id="GO:0000160">
    <property type="term" value="P:phosphorelay signal transduction system"/>
    <property type="evidence" value="ECO:0007669"/>
    <property type="project" value="InterPro"/>
</dbReference>
<feature type="domain" description="Response regulatory" evidence="2">
    <location>
        <begin position="2"/>
        <end position="129"/>
    </location>
</feature>
<feature type="modified residue" description="4-aspartylphosphate" evidence="1">
    <location>
        <position position="55"/>
    </location>
</feature>
<comment type="caution">
    <text evidence="3">The sequence shown here is derived from an EMBL/GenBank/DDBJ whole genome shotgun (WGS) entry which is preliminary data.</text>
</comment>
<reference evidence="3 4" key="1">
    <citation type="submission" date="2021-05" db="EMBL/GenBank/DDBJ databases">
        <title>The draft genome of Geobacter pelophilus DSM 12255.</title>
        <authorList>
            <person name="Xu Z."/>
            <person name="Masuda Y."/>
            <person name="Itoh H."/>
            <person name="Senoo K."/>
        </authorList>
    </citation>
    <scope>NUCLEOTIDE SEQUENCE [LARGE SCALE GENOMIC DNA]</scope>
    <source>
        <strain evidence="3 4">DSM 12255</strain>
    </source>
</reference>